<feature type="compositionally biased region" description="Polar residues" evidence="2">
    <location>
        <begin position="138"/>
        <end position="150"/>
    </location>
</feature>
<accession>A0A316YNI0</accession>
<reference evidence="5" key="1">
    <citation type="journal article" date="2018" name="Mol. Biol. Evol.">
        <title>Broad Genomic Sampling Reveals a Smut Pathogenic Ancestry of the Fungal Clade Ustilaginomycotina.</title>
        <authorList>
            <person name="Kijpornyongpan T."/>
            <person name="Mondo S.J."/>
            <person name="Barry K."/>
            <person name="Sandor L."/>
            <person name="Lee J."/>
            <person name="Lipzen A."/>
            <person name="Pangilinan J."/>
            <person name="LaButti K."/>
            <person name="Hainaut M."/>
            <person name="Henrissat B."/>
            <person name="Grigoriev I.V."/>
            <person name="Spatafora J.W."/>
            <person name="Aime M.C."/>
        </authorList>
    </citation>
    <scope>NUCLEOTIDE SEQUENCE [LARGE SCALE GENOMIC DNA]</scope>
    <source>
        <strain evidence="5">MCA 4198</strain>
    </source>
</reference>
<dbReference type="InterPro" id="IPR045913">
    <property type="entry name" value="TBC20/Gyp8-like"/>
</dbReference>
<dbReference type="Gene3D" id="1.10.472.80">
    <property type="entry name" value="Ypt/Rab-GAP domain of gyp1p, domain 3"/>
    <property type="match status" value="1"/>
</dbReference>
<feature type="compositionally biased region" description="Basic residues" evidence="2">
    <location>
        <begin position="167"/>
        <end position="180"/>
    </location>
</feature>
<dbReference type="PANTHER" id="PTHR20913">
    <property type="entry name" value="TBC1 DOMAIN FAMILY MEMBER 20/GTPASE"/>
    <property type="match status" value="1"/>
</dbReference>
<dbReference type="InParanoid" id="A0A316YNI0"/>
<feature type="region of interest" description="Disordered" evidence="2">
    <location>
        <begin position="508"/>
        <end position="527"/>
    </location>
</feature>
<feature type="compositionally biased region" description="Low complexity" evidence="2">
    <location>
        <begin position="1"/>
        <end position="12"/>
    </location>
</feature>
<dbReference type="InterPro" id="IPR000195">
    <property type="entry name" value="Rab-GAP-TBC_dom"/>
</dbReference>
<feature type="compositionally biased region" description="Acidic residues" evidence="2">
    <location>
        <begin position="99"/>
        <end position="110"/>
    </location>
</feature>
<feature type="compositionally biased region" description="Basic and acidic residues" evidence="2">
    <location>
        <begin position="151"/>
        <end position="166"/>
    </location>
</feature>
<keyword evidence="3" id="KW-1133">Transmembrane helix</keyword>
<dbReference type="InterPro" id="IPR035969">
    <property type="entry name" value="Rab-GAP_TBC_sf"/>
</dbReference>
<feature type="compositionally biased region" description="Polar residues" evidence="2">
    <location>
        <begin position="508"/>
        <end position="517"/>
    </location>
</feature>
<keyword evidence="3" id="KW-0812">Transmembrane</keyword>
<organism evidence="5 6">
    <name type="scientific">Acaromyces ingoldii</name>
    <dbReference type="NCBI Taxonomy" id="215250"/>
    <lineage>
        <taxon>Eukaryota</taxon>
        <taxon>Fungi</taxon>
        <taxon>Dikarya</taxon>
        <taxon>Basidiomycota</taxon>
        <taxon>Ustilaginomycotina</taxon>
        <taxon>Exobasidiomycetes</taxon>
        <taxon>Exobasidiales</taxon>
        <taxon>Cryptobasidiaceae</taxon>
        <taxon>Acaromyces</taxon>
    </lineage>
</organism>
<dbReference type="Gene3D" id="1.10.8.1310">
    <property type="match status" value="1"/>
</dbReference>
<evidence type="ECO:0000256" key="3">
    <source>
        <dbReference type="SAM" id="Phobius"/>
    </source>
</evidence>
<dbReference type="GO" id="GO:0005096">
    <property type="term" value="F:GTPase activator activity"/>
    <property type="evidence" value="ECO:0007669"/>
    <property type="project" value="UniProtKB-KW"/>
</dbReference>
<dbReference type="RefSeq" id="XP_025376811.1">
    <property type="nucleotide sequence ID" value="XM_025522202.1"/>
</dbReference>
<gene>
    <name evidence="5" type="ORF">FA10DRAFT_268139</name>
</gene>
<dbReference type="EMBL" id="KZ819637">
    <property type="protein sequence ID" value="PWN89613.1"/>
    <property type="molecule type" value="Genomic_DNA"/>
</dbReference>
<dbReference type="STRING" id="215250.A0A316YNI0"/>
<dbReference type="GO" id="GO:0006888">
    <property type="term" value="P:endoplasmic reticulum to Golgi vesicle-mediated transport"/>
    <property type="evidence" value="ECO:0007669"/>
    <property type="project" value="TreeGrafter"/>
</dbReference>
<feature type="domain" description="Rab-GAP TBC" evidence="4">
    <location>
        <begin position="26"/>
        <end position="386"/>
    </location>
</feature>
<evidence type="ECO:0000259" key="4">
    <source>
        <dbReference type="PROSITE" id="PS50086"/>
    </source>
</evidence>
<feature type="region of interest" description="Disordered" evidence="2">
    <location>
        <begin position="87"/>
        <end position="210"/>
    </location>
</feature>
<dbReference type="SMART" id="SM00164">
    <property type="entry name" value="TBC"/>
    <property type="match status" value="1"/>
</dbReference>
<feature type="compositionally biased region" description="Basic and acidic residues" evidence="2">
    <location>
        <begin position="124"/>
        <end position="136"/>
    </location>
</feature>
<feature type="transmembrane region" description="Helical" evidence="3">
    <location>
        <begin position="594"/>
        <end position="614"/>
    </location>
</feature>
<feature type="region of interest" description="Disordered" evidence="2">
    <location>
        <begin position="1"/>
        <end position="28"/>
    </location>
</feature>
<evidence type="ECO:0000256" key="2">
    <source>
        <dbReference type="SAM" id="MobiDB-lite"/>
    </source>
</evidence>
<dbReference type="Proteomes" id="UP000245768">
    <property type="component" value="Unassembled WGS sequence"/>
</dbReference>
<dbReference type="Pfam" id="PF00566">
    <property type="entry name" value="RabGAP-TBC"/>
    <property type="match status" value="1"/>
</dbReference>
<dbReference type="PROSITE" id="PS50086">
    <property type="entry name" value="TBC_RABGAP"/>
    <property type="match status" value="1"/>
</dbReference>
<proteinExistence type="predicted"/>
<dbReference type="SUPFAM" id="SSF47923">
    <property type="entry name" value="Ypt/Rab-GAP domain of gyp1p"/>
    <property type="match status" value="2"/>
</dbReference>
<feature type="compositionally biased region" description="Basic and acidic residues" evidence="2">
    <location>
        <begin position="197"/>
        <end position="210"/>
    </location>
</feature>
<keyword evidence="1" id="KW-0343">GTPase activation</keyword>
<dbReference type="OrthoDB" id="10249988at2759"/>
<dbReference type="GO" id="GO:0005789">
    <property type="term" value="C:endoplasmic reticulum membrane"/>
    <property type="evidence" value="ECO:0007669"/>
    <property type="project" value="TreeGrafter"/>
</dbReference>
<sequence>MDEPSSSSSTSSLARRARQPGGFDSDEFDSFRRSAWLLLLDLSYLEPRLEEARKRRVKAASSVSVSEKIVEHAGLHADYIKLDSQGWQISNGSNGLAHDEEEGEEEEDDGWQMASSKKSRRRQAREQGSGRDRREASVGQSVDTSRTATSSDEHGGRDKVDDEKGTKKSRKKSGKKKRRAEQRPSEEIQHLNQESVARADTEAPHKDEEQVGLDIRRSFVGFKEGPLADVKLREERRRQLQDVIRAVLRRRRGLHYYQGYHDVISIFLLVLVPPRASPERGIQLGEQERDLELWSSPEELECVVDVCERVSLHYLRDSMTTNLDPTLGQLKLMRNLLREAEPRLARRIEVASPLPHFAISWLISFFSHDVPLEQSRRIFDFILASANGPASILYIATALVIWNKDLIMGDARDDESADPAELHHLLSKLPMTLDHGRTASLFQDETEGLSLPCTAPSDQDGQLACVLELADDLANRYPLDKAPLPAAKKRVDAVMGPRSVLNTWSQLPHVQSKQQPPTHRGGTEASNQWQQADAFAETILEKSSSDVSIVVVDAMPSPPPSPTLEIPPGKEKASSKGGQRRKAGRRESKRSTAALVWVGAGAVGVVSAAALIMYGSEAITSGDLRWAGQPLVEAIWKNVRL</sequence>
<dbReference type="AlphaFoldDB" id="A0A316YNI0"/>
<evidence type="ECO:0000256" key="1">
    <source>
        <dbReference type="ARBA" id="ARBA00022468"/>
    </source>
</evidence>
<feature type="region of interest" description="Disordered" evidence="2">
    <location>
        <begin position="555"/>
        <end position="590"/>
    </location>
</feature>
<dbReference type="PANTHER" id="PTHR20913:SF7">
    <property type="entry name" value="RE60063P"/>
    <property type="match status" value="1"/>
</dbReference>
<keyword evidence="6" id="KW-1185">Reference proteome</keyword>
<protein>
    <recommendedName>
        <fullName evidence="4">Rab-GAP TBC domain-containing protein</fullName>
    </recommendedName>
</protein>
<name>A0A316YNI0_9BASI</name>
<evidence type="ECO:0000313" key="6">
    <source>
        <dbReference type="Proteomes" id="UP000245768"/>
    </source>
</evidence>
<feature type="transmembrane region" description="Helical" evidence="3">
    <location>
        <begin position="381"/>
        <end position="402"/>
    </location>
</feature>
<keyword evidence="3" id="KW-0472">Membrane</keyword>
<evidence type="ECO:0000313" key="5">
    <source>
        <dbReference type="EMBL" id="PWN89613.1"/>
    </source>
</evidence>
<dbReference type="GeneID" id="37044118"/>